<dbReference type="SUPFAM" id="SSF52540">
    <property type="entry name" value="P-loop containing nucleoside triphosphate hydrolases"/>
    <property type="match status" value="1"/>
</dbReference>
<keyword evidence="2" id="KW-0677">Repeat</keyword>
<proteinExistence type="predicted"/>
<gene>
    <name evidence="5" type="ORF">V565_162760</name>
</gene>
<feature type="repeat" description="WD" evidence="3">
    <location>
        <begin position="957"/>
        <end position="998"/>
    </location>
</feature>
<dbReference type="PANTHER" id="PTHR19879">
    <property type="entry name" value="TRANSCRIPTION INITIATION FACTOR TFIID"/>
    <property type="match status" value="1"/>
</dbReference>
<dbReference type="PANTHER" id="PTHR19879:SF9">
    <property type="entry name" value="TRANSCRIPTION INITIATION FACTOR TFIID SUBUNIT 5"/>
    <property type="match status" value="1"/>
</dbReference>
<accession>A0A074RRI1</accession>
<protein>
    <submittedName>
        <fullName evidence="5">Putative vegetative incompatibility protein HET-E-1</fullName>
    </submittedName>
</protein>
<dbReference type="PROSITE" id="PS50082">
    <property type="entry name" value="WD_REPEATS_2"/>
    <property type="match status" value="7"/>
</dbReference>
<feature type="repeat" description="WD" evidence="3">
    <location>
        <begin position="1141"/>
        <end position="1176"/>
    </location>
</feature>
<dbReference type="SMART" id="SM00320">
    <property type="entry name" value="WD40"/>
    <property type="match status" value="7"/>
</dbReference>
<feature type="repeat" description="WD" evidence="3">
    <location>
        <begin position="915"/>
        <end position="956"/>
    </location>
</feature>
<dbReference type="CDD" id="cd00200">
    <property type="entry name" value="WD40"/>
    <property type="match status" value="1"/>
</dbReference>
<keyword evidence="1 3" id="KW-0853">WD repeat</keyword>
<dbReference type="HOGENOM" id="CLU_000288_6_3_1"/>
<dbReference type="PROSITE" id="PS50294">
    <property type="entry name" value="WD_REPEATS_REGION"/>
    <property type="match status" value="5"/>
</dbReference>
<feature type="repeat" description="WD" evidence="3">
    <location>
        <begin position="1184"/>
        <end position="1215"/>
    </location>
</feature>
<evidence type="ECO:0000256" key="1">
    <source>
        <dbReference type="ARBA" id="ARBA00022574"/>
    </source>
</evidence>
<dbReference type="Proteomes" id="UP000027456">
    <property type="component" value="Unassembled WGS sequence"/>
</dbReference>
<feature type="domain" description="Nephrocystin 3-like N-terminal" evidence="4">
    <location>
        <begin position="306"/>
        <end position="470"/>
    </location>
</feature>
<dbReference type="EMBL" id="AZST01000797">
    <property type="protein sequence ID" value="KEP47248.1"/>
    <property type="molecule type" value="Genomic_DNA"/>
</dbReference>
<dbReference type="InterPro" id="IPR020472">
    <property type="entry name" value="WD40_PAC1"/>
</dbReference>
<dbReference type="SUPFAM" id="SSF50998">
    <property type="entry name" value="Quinoprotein alcohol dehydrogenase-like"/>
    <property type="match status" value="1"/>
</dbReference>
<dbReference type="OrthoDB" id="3255637at2759"/>
<feature type="repeat" description="WD" evidence="3">
    <location>
        <begin position="1098"/>
        <end position="1139"/>
    </location>
</feature>
<keyword evidence="6" id="KW-1185">Reference proteome</keyword>
<reference evidence="5 6" key="1">
    <citation type="submission" date="2013-12" db="EMBL/GenBank/DDBJ databases">
        <authorList>
            <person name="Cubeta M."/>
            <person name="Pakala S."/>
            <person name="Fedorova N."/>
            <person name="Thomas E."/>
            <person name="Dean R."/>
            <person name="Jabaji S."/>
            <person name="Neate S."/>
            <person name="Toda T."/>
            <person name="Tavantzis S."/>
            <person name="Vilgalys R."/>
            <person name="Bharathan N."/>
            <person name="Pakala S."/>
            <person name="Losada L.S."/>
            <person name="Zafar N."/>
            <person name="Nierman W."/>
        </authorList>
    </citation>
    <scope>NUCLEOTIDE SEQUENCE [LARGE SCALE GENOMIC DNA]</scope>
    <source>
        <strain evidence="5 6">123E</strain>
    </source>
</reference>
<sequence>MADARVPPGDSKRNRVKEFFHNALHKINKMKTALALWSRDPRSSRRSSNLPNPITISPLLVTPVEHTTPNTTARPTRPQVISPDPYDQGGIESLAILSPPSTLGVDDEVALLPVSSGPNRATAATPKPCRPEVWERLEATLTLLKNDTPAMHPLHSVARAVLDCLDIFEAGSSDKPHDTLANELNTMAMTLNEYATGLDSEPVDGTIAQLSGSIQDYATRLAHQQDRNGKGDVLGLAHDREEIANCCRQIESLSQQLQVSHQLIYDNKKSHRVTDSSRRQDLDYVEEARFNSSSATGLGRHGCIPGTCTDVLDLIKAWVLNPEGAKVLWMNGMPGMGKTAISYSLCEWLQGEQLLGASYFCSQTLSVSGNPKQLIPTIAYQLARYLPAFQAALCEVLEQPGDHSTLDSYLKFKKLLLEPIQEAKDQISRQPVIVIDGLDEYEDVDLIWKILDQLPGCLVDLPIKFFISGRPRSVIHSQTTSTAGWVPMVIDLHDVAPSIVKASINRYLTESLGNLDPTLSTEQIEQLTDLTQNLFIYASTIVEYILLPKTQGDPAARLQAILMTNSVTGLDTRPNEASKRLYAWYSAVLEQTQRSLSESELKNLQLVLWTVICAKGPITIKILAGLVGIEEDDVLTSLRWVRSILRVPEEGGHIVHHPSFANFIRNPPEPTVFHCKEAPHGQFLARRCFELMRSKLTFNICQLETSFTADSDVIDLEGRVDENISADLSYACQHWIYHLQQIAFSELTQEDVTLFEAMLSDFLSKRLLSWMEVLNLRGCIGVGAEILLSARSWLLKKNAWGDIQKSLTDARNFVARFASNSCSKSTPHIYVSALPSCPRSSSVYKNYWPRTQRLLNITGSTMNRTQDAVLSRWLANAPVSSLACSFDGTTIASGSHDGTIQLWNVHTGITIGKPIKGHGRSVCSIKFSHNGTRLASGFFDGTICLHNLTVTNTDRKLTGHRAPVFAIEFSLDSTRIASGSSDGTVCLWDTETGELINEPLRGELEVQSITFSPEGSHIVAMGARTTMVKDVWMFDAIIQSWNISDPGHPTTVRSFSGHDGPVFSVDLSPDGTCIATGGSDHTVRLWRADTGTLIGQPLQGHTSEVLAVKFSSNSTRIVSGSADRTVRIWEVSTGSPTGQSFEGHSNTVGAIMTMPDDTRIVSGSDDGTIRVWDADTVIPICGQVEGHSASVCSVVFSSNSDLIFSGSDDKTVRVW</sequence>
<evidence type="ECO:0000313" key="6">
    <source>
        <dbReference type="Proteomes" id="UP000027456"/>
    </source>
</evidence>
<dbReference type="AlphaFoldDB" id="A0A074RRI1"/>
<dbReference type="InterPro" id="IPR027417">
    <property type="entry name" value="P-loop_NTPase"/>
</dbReference>
<dbReference type="InterPro" id="IPR015943">
    <property type="entry name" value="WD40/YVTN_repeat-like_dom_sf"/>
</dbReference>
<name>A0A074RRI1_9AGAM</name>
<evidence type="ECO:0000256" key="2">
    <source>
        <dbReference type="ARBA" id="ARBA00022737"/>
    </source>
</evidence>
<organism evidence="5 6">
    <name type="scientific">Rhizoctonia solani 123E</name>
    <dbReference type="NCBI Taxonomy" id="1423351"/>
    <lineage>
        <taxon>Eukaryota</taxon>
        <taxon>Fungi</taxon>
        <taxon>Dikarya</taxon>
        <taxon>Basidiomycota</taxon>
        <taxon>Agaricomycotina</taxon>
        <taxon>Agaricomycetes</taxon>
        <taxon>Cantharellales</taxon>
        <taxon>Ceratobasidiaceae</taxon>
        <taxon>Rhizoctonia</taxon>
    </lineage>
</organism>
<evidence type="ECO:0000259" key="4">
    <source>
        <dbReference type="Pfam" id="PF24883"/>
    </source>
</evidence>
<dbReference type="InterPro" id="IPR001680">
    <property type="entry name" value="WD40_rpt"/>
</dbReference>
<feature type="non-terminal residue" evidence="5">
    <location>
        <position position="1215"/>
    </location>
</feature>
<dbReference type="PRINTS" id="PR00320">
    <property type="entry name" value="GPROTEINBRPT"/>
</dbReference>
<dbReference type="Gene3D" id="2.130.10.10">
    <property type="entry name" value="YVTN repeat-like/Quinoprotein amine dehydrogenase"/>
    <property type="match status" value="3"/>
</dbReference>
<dbReference type="InterPro" id="IPR056884">
    <property type="entry name" value="NPHP3-like_N"/>
</dbReference>
<dbReference type="STRING" id="1423351.A0A074RRI1"/>
<dbReference type="InterPro" id="IPR011047">
    <property type="entry name" value="Quinoprotein_ADH-like_sf"/>
</dbReference>
<feature type="repeat" description="WD" evidence="3">
    <location>
        <begin position="879"/>
        <end position="913"/>
    </location>
</feature>
<dbReference type="PROSITE" id="PS00678">
    <property type="entry name" value="WD_REPEATS_1"/>
    <property type="match status" value="4"/>
</dbReference>
<dbReference type="InterPro" id="IPR019775">
    <property type="entry name" value="WD40_repeat_CS"/>
</dbReference>
<comment type="caution">
    <text evidence="5">The sequence shown here is derived from an EMBL/GenBank/DDBJ whole genome shotgun (WGS) entry which is preliminary data.</text>
</comment>
<evidence type="ECO:0000313" key="5">
    <source>
        <dbReference type="EMBL" id="KEP47248.1"/>
    </source>
</evidence>
<dbReference type="Pfam" id="PF00400">
    <property type="entry name" value="WD40"/>
    <property type="match status" value="7"/>
</dbReference>
<dbReference type="Gene3D" id="3.40.50.300">
    <property type="entry name" value="P-loop containing nucleotide triphosphate hydrolases"/>
    <property type="match status" value="1"/>
</dbReference>
<feature type="repeat" description="WD" evidence="3">
    <location>
        <begin position="1055"/>
        <end position="1096"/>
    </location>
</feature>
<evidence type="ECO:0000256" key="3">
    <source>
        <dbReference type="PROSITE-ProRule" id="PRU00221"/>
    </source>
</evidence>
<dbReference type="Pfam" id="PF24883">
    <property type="entry name" value="NPHP3_N"/>
    <property type="match status" value="1"/>
</dbReference>